<dbReference type="InterPro" id="IPR002501">
    <property type="entry name" value="PsdUridine_synth_N"/>
</dbReference>
<dbReference type="CDD" id="cd02573">
    <property type="entry name" value="PseudoU_synth_EcTruB"/>
    <property type="match status" value="1"/>
</dbReference>
<feature type="active site" description="Nucleophile" evidence="5">
    <location>
        <position position="38"/>
    </location>
</feature>
<dbReference type="Proteomes" id="UP000014155">
    <property type="component" value="Unassembled WGS sequence"/>
</dbReference>
<dbReference type="PANTHER" id="PTHR13767:SF2">
    <property type="entry name" value="PSEUDOURIDYLATE SYNTHASE TRUB1"/>
    <property type="match status" value="1"/>
</dbReference>
<evidence type="ECO:0000256" key="5">
    <source>
        <dbReference type="HAMAP-Rule" id="MF_01080"/>
    </source>
</evidence>
<accession>S0FM33</accession>
<feature type="domain" description="tRNA pseudouridine synthase II TruB subfamily 1 C-terminal" evidence="7">
    <location>
        <begin position="244"/>
        <end position="292"/>
    </location>
</feature>
<dbReference type="GO" id="GO:0031119">
    <property type="term" value="P:tRNA pseudouridine synthesis"/>
    <property type="evidence" value="ECO:0007669"/>
    <property type="project" value="UniProtKB-UniRule"/>
</dbReference>
<evidence type="ECO:0000259" key="8">
    <source>
        <dbReference type="Pfam" id="PF16198"/>
    </source>
</evidence>
<proteinExistence type="inferred from homology"/>
<evidence type="ECO:0000259" key="7">
    <source>
        <dbReference type="Pfam" id="PF09157"/>
    </source>
</evidence>
<dbReference type="Pfam" id="PF16198">
    <property type="entry name" value="TruB_C_2"/>
    <property type="match status" value="1"/>
</dbReference>
<feature type="domain" description="tRNA pseudouridylate synthase B C-terminal" evidence="8">
    <location>
        <begin position="180"/>
        <end position="238"/>
    </location>
</feature>
<dbReference type="InterPro" id="IPR015240">
    <property type="entry name" value="tRNA_sdUridine_synth_fam1_C"/>
</dbReference>
<comment type="catalytic activity">
    <reaction evidence="1 5">
        <text>uridine(55) in tRNA = pseudouridine(55) in tRNA</text>
        <dbReference type="Rhea" id="RHEA:42532"/>
        <dbReference type="Rhea" id="RHEA-COMP:10101"/>
        <dbReference type="Rhea" id="RHEA-COMP:10102"/>
        <dbReference type="ChEBI" id="CHEBI:65314"/>
        <dbReference type="ChEBI" id="CHEBI:65315"/>
        <dbReference type="EC" id="5.4.99.25"/>
    </reaction>
</comment>
<gene>
    <name evidence="5" type="primary">truB</name>
    <name evidence="9" type="ORF">CTER_1070</name>
</gene>
<dbReference type="HAMAP" id="MF_01080">
    <property type="entry name" value="TruB_bact"/>
    <property type="match status" value="1"/>
</dbReference>
<keyword evidence="4 5" id="KW-0413">Isomerase</keyword>
<dbReference type="InterPro" id="IPR014780">
    <property type="entry name" value="tRNA_psdUridine_synth_TruB"/>
</dbReference>
<protein>
    <recommendedName>
        <fullName evidence="5">tRNA pseudouridine synthase B</fullName>
        <ecNumber evidence="5">5.4.99.25</ecNumber>
    </recommendedName>
    <alternativeName>
        <fullName evidence="5">tRNA pseudouridine(55) synthase</fullName>
        <shortName evidence="5">Psi55 synthase</shortName>
    </alternativeName>
    <alternativeName>
        <fullName evidence="5">tRNA pseudouridylate synthase</fullName>
    </alternativeName>
    <alternativeName>
        <fullName evidence="5">tRNA-uridine isomerase</fullName>
    </alternativeName>
</protein>
<evidence type="ECO:0000256" key="3">
    <source>
        <dbReference type="ARBA" id="ARBA00022694"/>
    </source>
</evidence>
<evidence type="ECO:0000259" key="6">
    <source>
        <dbReference type="Pfam" id="PF01509"/>
    </source>
</evidence>
<dbReference type="GO" id="GO:0160148">
    <property type="term" value="F:tRNA pseudouridine(55) synthase activity"/>
    <property type="evidence" value="ECO:0007669"/>
    <property type="project" value="UniProtKB-EC"/>
</dbReference>
<dbReference type="STRING" id="1195236.CTER_1070"/>
<dbReference type="InterPro" id="IPR032819">
    <property type="entry name" value="TruB_C"/>
</dbReference>
<evidence type="ECO:0000313" key="10">
    <source>
        <dbReference type="Proteomes" id="UP000014155"/>
    </source>
</evidence>
<dbReference type="GO" id="GO:1990481">
    <property type="term" value="P:mRNA pseudouridine synthesis"/>
    <property type="evidence" value="ECO:0007669"/>
    <property type="project" value="TreeGrafter"/>
</dbReference>
<dbReference type="EC" id="5.4.99.25" evidence="5"/>
<dbReference type="NCBIfam" id="TIGR00431">
    <property type="entry name" value="TruB"/>
    <property type="match status" value="1"/>
</dbReference>
<dbReference type="AlphaFoldDB" id="S0FM33"/>
<name>S0FM33_RUMCE</name>
<comment type="caution">
    <text evidence="9">The sequence shown here is derived from an EMBL/GenBank/DDBJ whole genome shotgun (WGS) entry which is preliminary data.</text>
</comment>
<keyword evidence="10" id="KW-1185">Reference proteome</keyword>
<evidence type="ECO:0000313" key="9">
    <source>
        <dbReference type="EMBL" id="EMS72972.1"/>
    </source>
</evidence>
<dbReference type="GO" id="GO:0003723">
    <property type="term" value="F:RNA binding"/>
    <property type="evidence" value="ECO:0007669"/>
    <property type="project" value="InterPro"/>
</dbReference>
<dbReference type="PANTHER" id="PTHR13767">
    <property type="entry name" value="TRNA-PSEUDOURIDINE SYNTHASE"/>
    <property type="match status" value="1"/>
</dbReference>
<dbReference type="Pfam" id="PF09157">
    <property type="entry name" value="TruB-C_2"/>
    <property type="match status" value="1"/>
</dbReference>
<sequence length="305" mass="34206">MNGIINVLKPAGMTSFDVVGFLRKVAGQKKIGHTGTLDPSAVGVLPICLGNATRAIEFIIDKDKVYRAELTLGWATDTQDSSGNVIYSKEVEAGNDRIEEAIMSFVGDIYQLPPMYSAIKIDGKKLYDIARQGGTVERQPRRIRIFDIKIIRIWEEPGPEKRMVKKALFDVHCSKGTYIRTLCHDIGEKLGCGGHMSFLVRTRAGKYSLDTALTLEEIRELAAGGRLENRLIPAETVFEDLESIRLDSNDTFKYCNGVWLQLNNENFDTKPFIRVYDNNENFLGIGELFHNGQGTCLKSKKFFSI</sequence>
<dbReference type="InterPro" id="IPR020103">
    <property type="entry name" value="PsdUridine_synth_cat_dom_sf"/>
</dbReference>
<comment type="function">
    <text evidence="5">Responsible for synthesis of pseudouridine from uracil-55 in the psi GC loop of transfer RNAs.</text>
</comment>
<dbReference type="Pfam" id="PF01509">
    <property type="entry name" value="TruB_N"/>
    <property type="match status" value="1"/>
</dbReference>
<comment type="similarity">
    <text evidence="2 5">Belongs to the pseudouridine synthase TruB family. Type 1 subfamily.</text>
</comment>
<dbReference type="SUPFAM" id="SSF55120">
    <property type="entry name" value="Pseudouridine synthase"/>
    <property type="match status" value="1"/>
</dbReference>
<dbReference type="FunFam" id="3.30.2350.10:FF:000011">
    <property type="entry name" value="tRNA pseudouridine synthase B"/>
    <property type="match status" value="1"/>
</dbReference>
<keyword evidence="3 5" id="KW-0819">tRNA processing</keyword>
<dbReference type="RefSeq" id="WP_004624515.1">
    <property type="nucleotide sequence ID" value="NZ_AORV01000024.1"/>
</dbReference>
<evidence type="ECO:0000256" key="1">
    <source>
        <dbReference type="ARBA" id="ARBA00000385"/>
    </source>
</evidence>
<feature type="domain" description="Pseudouridine synthase II N-terminal" evidence="6">
    <location>
        <begin position="23"/>
        <end position="179"/>
    </location>
</feature>
<dbReference type="eggNOG" id="COG0130">
    <property type="taxonomic scope" value="Bacteria"/>
</dbReference>
<reference evidence="9 10" key="1">
    <citation type="journal article" date="2013" name="Genome Announc.">
        <title>Draft Genome Sequence of the Cellulolytic, Mesophilic, Anaerobic Bacterium Clostridium termitidis Strain CT1112 (DSM 5398).</title>
        <authorList>
            <person name="Lal S."/>
            <person name="Ramachandran U."/>
            <person name="Zhang X."/>
            <person name="Munir R."/>
            <person name="Sparling R."/>
            <person name="Levin D.B."/>
        </authorList>
    </citation>
    <scope>NUCLEOTIDE SEQUENCE [LARGE SCALE GENOMIC DNA]</scope>
    <source>
        <strain evidence="9 10">CT1112</strain>
    </source>
</reference>
<evidence type="ECO:0000256" key="4">
    <source>
        <dbReference type="ARBA" id="ARBA00023235"/>
    </source>
</evidence>
<organism evidence="9 10">
    <name type="scientific">Ruminiclostridium cellobioparum subsp. termitidis CT1112</name>
    <dbReference type="NCBI Taxonomy" id="1195236"/>
    <lineage>
        <taxon>Bacteria</taxon>
        <taxon>Bacillati</taxon>
        <taxon>Bacillota</taxon>
        <taxon>Clostridia</taxon>
        <taxon>Eubacteriales</taxon>
        <taxon>Oscillospiraceae</taxon>
        <taxon>Ruminiclostridium</taxon>
    </lineage>
</organism>
<dbReference type="PATRIC" id="fig|1195236.3.peg.1366"/>
<evidence type="ECO:0000256" key="2">
    <source>
        <dbReference type="ARBA" id="ARBA00005642"/>
    </source>
</evidence>
<dbReference type="Gene3D" id="3.30.2350.10">
    <property type="entry name" value="Pseudouridine synthase"/>
    <property type="match status" value="1"/>
</dbReference>
<dbReference type="EMBL" id="AORV01000024">
    <property type="protein sequence ID" value="EMS72972.1"/>
    <property type="molecule type" value="Genomic_DNA"/>
</dbReference>